<feature type="transmembrane region" description="Helical" evidence="1">
    <location>
        <begin position="396"/>
        <end position="418"/>
    </location>
</feature>
<dbReference type="PANTHER" id="PTHR30590">
    <property type="entry name" value="INNER MEMBRANE PROTEIN"/>
    <property type="match status" value="1"/>
</dbReference>
<feature type="transmembrane region" description="Helical" evidence="1">
    <location>
        <begin position="167"/>
        <end position="186"/>
    </location>
</feature>
<dbReference type="Pfam" id="PF04235">
    <property type="entry name" value="DUF418"/>
    <property type="match status" value="1"/>
</dbReference>
<feature type="domain" description="DUF418" evidence="2">
    <location>
        <begin position="304"/>
        <end position="463"/>
    </location>
</feature>
<keyword evidence="1" id="KW-0472">Membrane</keyword>
<gene>
    <name evidence="3" type="primary">yxaH</name>
    <name evidence="3" type="ORF">GCM10010982_30870</name>
</gene>
<evidence type="ECO:0000313" key="3">
    <source>
        <dbReference type="EMBL" id="GGO72527.1"/>
    </source>
</evidence>
<feature type="transmembrane region" description="Helical" evidence="1">
    <location>
        <begin position="135"/>
        <end position="155"/>
    </location>
</feature>
<dbReference type="InterPro" id="IPR007349">
    <property type="entry name" value="DUF418"/>
</dbReference>
<feature type="transmembrane region" description="Helical" evidence="1">
    <location>
        <begin position="79"/>
        <end position="97"/>
    </location>
</feature>
<evidence type="ECO:0000256" key="1">
    <source>
        <dbReference type="SAM" id="Phobius"/>
    </source>
</evidence>
<reference evidence="3" key="1">
    <citation type="journal article" date="2014" name="Int. J. Syst. Evol. Microbiol.">
        <title>Complete genome sequence of Corynebacterium casei LMG S-19264T (=DSM 44701T), isolated from a smear-ripened cheese.</title>
        <authorList>
            <consortium name="US DOE Joint Genome Institute (JGI-PGF)"/>
            <person name="Walter F."/>
            <person name="Albersmeier A."/>
            <person name="Kalinowski J."/>
            <person name="Ruckert C."/>
        </authorList>
    </citation>
    <scope>NUCLEOTIDE SEQUENCE</scope>
    <source>
        <strain evidence="3">CGMCC 1.7086</strain>
    </source>
</reference>
<organism evidence="3 4">
    <name type="scientific">Bowmanella pacifica</name>
    <dbReference type="NCBI Taxonomy" id="502051"/>
    <lineage>
        <taxon>Bacteria</taxon>
        <taxon>Pseudomonadati</taxon>
        <taxon>Pseudomonadota</taxon>
        <taxon>Gammaproteobacteria</taxon>
        <taxon>Alteromonadales</taxon>
        <taxon>Alteromonadaceae</taxon>
        <taxon>Bowmanella</taxon>
    </lineage>
</organism>
<comment type="caution">
    <text evidence="3">The sequence shown here is derived from an EMBL/GenBank/DDBJ whole genome shotgun (WGS) entry which is preliminary data.</text>
</comment>
<reference evidence="3" key="2">
    <citation type="submission" date="2020-09" db="EMBL/GenBank/DDBJ databases">
        <authorList>
            <person name="Sun Q."/>
            <person name="Zhou Y."/>
        </authorList>
    </citation>
    <scope>NUCLEOTIDE SEQUENCE</scope>
    <source>
        <strain evidence="3">CGMCC 1.7086</strain>
    </source>
</reference>
<feature type="transmembrane region" description="Helical" evidence="1">
    <location>
        <begin position="424"/>
        <end position="445"/>
    </location>
</feature>
<dbReference type="EMBL" id="BMLS01000005">
    <property type="protein sequence ID" value="GGO72527.1"/>
    <property type="molecule type" value="Genomic_DNA"/>
</dbReference>
<feature type="transmembrane region" description="Helical" evidence="1">
    <location>
        <begin position="279"/>
        <end position="300"/>
    </location>
</feature>
<proteinExistence type="predicted"/>
<evidence type="ECO:0000259" key="2">
    <source>
        <dbReference type="Pfam" id="PF04235"/>
    </source>
</evidence>
<accession>A0A917Z1V4</accession>
<feature type="transmembrane region" description="Helical" evidence="1">
    <location>
        <begin position="356"/>
        <end position="375"/>
    </location>
</feature>
<feature type="transmembrane region" description="Helical" evidence="1">
    <location>
        <begin position="109"/>
        <end position="129"/>
    </location>
</feature>
<dbReference type="InterPro" id="IPR052529">
    <property type="entry name" value="Bact_Transport_Assoc"/>
</dbReference>
<sequence length="476" mass="54110">MTDQFANPSTISSSPGPVAETQRLIILDILRGFALWGILLMNIEWFNRPVSELGQWEQGQEGLALAAAWFVRLFVEGKFYTLFSLLFGMGFAIMLRHGKATGRDYFAWFSRRLTVLFLFGLLHLVFLWSGDILHSYAMAGFILLGMVWLFDKGYLQDLQRPHNQLRVALWWLGTPSVLLLLAALLFSTQNTGNQHEQDWQYEQAVEARAKLLMSGATPMPVDENSTKLSEPQLLELDARLRAEELKQNALELGQEIQVLGQGTFLQASAFRLQQATAEFPFSLINILLAIFPLFLLGYALQGSGMIENYQRYSRVWKILCCGGIGIGLPLSLWALILMRAPGFELDSWLGAVAYSLYYLSQYVLSAGYLGGLLWLCSQPRWLARLRGLAAMGKMALTHYLTHSLVLSLLFFGYGLGWYGQIDRAWQLLIALTLLSCQLLVSPWWLKYFQFGPLEWLWRCLTYKAWQPFRRVKAATG</sequence>
<evidence type="ECO:0000313" key="4">
    <source>
        <dbReference type="Proteomes" id="UP000606935"/>
    </source>
</evidence>
<keyword evidence="1" id="KW-0812">Transmembrane</keyword>
<dbReference type="Proteomes" id="UP000606935">
    <property type="component" value="Unassembled WGS sequence"/>
</dbReference>
<protein>
    <submittedName>
        <fullName evidence="3">Transporter</fullName>
    </submittedName>
</protein>
<keyword evidence="1" id="KW-1133">Transmembrane helix</keyword>
<feature type="transmembrane region" description="Helical" evidence="1">
    <location>
        <begin position="315"/>
        <end position="336"/>
    </location>
</feature>
<dbReference type="PANTHER" id="PTHR30590:SF2">
    <property type="entry name" value="INNER MEMBRANE PROTEIN"/>
    <property type="match status" value="1"/>
</dbReference>
<keyword evidence="4" id="KW-1185">Reference proteome</keyword>
<dbReference type="AlphaFoldDB" id="A0A917Z1V4"/>
<name>A0A917Z1V4_9ALTE</name>
<dbReference type="RefSeq" id="WP_188697133.1">
    <property type="nucleotide sequence ID" value="NZ_BMLS01000005.1"/>
</dbReference>